<dbReference type="Proteomes" id="UP000248214">
    <property type="component" value="Unassembled WGS sequence"/>
</dbReference>
<dbReference type="PROSITE" id="PS01031">
    <property type="entry name" value="SHSP"/>
    <property type="match status" value="1"/>
</dbReference>
<dbReference type="SUPFAM" id="SSF49764">
    <property type="entry name" value="HSP20-like chaperones"/>
    <property type="match status" value="1"/>
</dbReference>
<evidence type="ECO:0000259" key="3">
    <source>
        <dbReference type="PROSITE" id="PS01031"/>
    </source>
</evidence>
<dbReference type="InterPro" id="IPR031107">
    <property type="entry name" value="Small_HSP"/>
</dbReference>
<evidence type="ECO:0000256" key="2">
    <source>
        <dbReference type="RuleBase" id="RU003616"/>
    </source>
</evidence>
<keyword evidence="5" id="KW-1185">Reference proteome</keyword>
<organism evidence="4 5">
    <name type="scientific">Salipaludibacillus keqinensis</name>
    <dbReference type="NCBI Taxonomy" id="2045207"/>
    <lineage>
        <taxon>Bacteria</taxon>
        <taxon>Bacillati</taxon>
        <taxon>Bacillota</taxon>
        <taxon>Bacilli</taxon>
        <taxon>Bacillales</taxon>
        <taxon>Bacillaceae</taxon>
    </lineage>
</organism>
<sequence length="146" mass="17274">MSERKNRDIQPIHEKPFGDILHSMDNFFNQAIQHLHSPKTIPVYQYETRDQYIIEAELPGIKREQIRLDIYQNYVKIGVHNESFIEKKDDTKRSLEQSLRYQRADRIVTLPFAVNEEDVKASLSQGLLTIRIPTKRKRIPIDTKEV</sequence>
<dbReference type="InterPro" id="IPR002068">
    <property type="entry name" value="A-crystallin/Hsp20_dom"/>
</dbReference>
<dbReference type="PANTHER" id="PTHR11527">
    <property type="entry name" value="HEAT-SHOCK PROTEIN 20 FAMILY MEMBER"/>
    <property type="match status" value="1"/>
</dbReference>
<feature type="domain" description="SHSP" evidence="3">
    <location>
        <begin position="34"/>
        <end position="146"/>
    </location>
</feature>
<dbReference type="Pfam" id="PF00011">
    <property type="entry name" value="HSP20"/>
    <property type="match status" value="1"/>
</dbReference>
<comment type="similarity">
    <text evidence="1 2">Belongs to the small heat shock protein (HSP20) family.</text>
</comment>
<dbReference type="AlphaFoldDB" id="A0A323TE91"/>
<protein>
    <submittedName>
        <fullName evidence="4">Heat-shock protein</fullName>
    </submittedName>
</protein>
<evidence type="ECO:0000313" key="4">
    <source>
        <dbReference type="EMBL" id="PYZ93329.1"/>
    </source>
</evidence>
<dbReference type="InterPro" id="IPR008978">
    <property type="entry name" value="HSP20-like_chaperone"/>
</dbReference>
<name>A0A323TE91_9BACI</name>
<dbReference type="OrthoDB" id="1806521at2"/>
<dbReference type="CDD" id="cd06464">
    <property type="entry name" value="ACD_sHsps-like"/>
    <property type="match status" value="1"/>
</dbReference>
<dbReference type="RefSeq" id="WP_110609360.1">
    <property type="nucleotide sequence ID" value="NZ_PDOD01000002.1"/>
</dbReference>
<comment type="caution">
    <text evidence="4">The sequence shown here is derived from an EMBL/GenBank/DDBJ whole genome shotgun (WGS) entry which is preliminary data.</text>
</comment>
<reference evidence="4 5" key="1">
    <citation type="submission" date="2017-10" db="EMBL/GenBank/DDBJ databases">
        <title>Bacillus sp. nov., a halophilic bacterium isolated from a Keqin Lake.</title>
        <authorList>
            <person name="Wang H."/>
        </authorList>
    </citation>
    <scope>NUCLEOTIDE SEQUENCE [LARGE SCALE GENOMIC DNA]</scope>
    <source>
        <strain evidence="4 5">KQ-12</strain>
    </source>
</reference>
<evidence type="ECO:0000313" key="5">
    <source>
        <dbReference type="Proteomes" id="UP000248214"/>
    </source>
</evidence>
<dbReference type="EMBL" id="PDOD01000002">
    <property type="protein sequence ID" value="PYZ93329.1"/>
    <property type="molecule type" value="Genomic_DNA"/>
</dbReference>
<gene>
    <name evidence="4" type="ORF">CR194_09045</name>
</gene>
<dbReference type="Gene3D" id="2.60.40.790">
    <property type="match status" value="1"/>
</dbReference>
<evidence type="ECO:0000256" key="1">
    <source>
        <dbReference type="PROSITE-ProRule" id="PRU00285"/>
    </source>
</evidence>
<accession>A0A323TE91</accession>
<proteinExistence type="inferred from homology"/>